<evidence type="ECO:0000313" key="4">
    <source>
        <dbReference type="EMBL" id="NYE81524.1"/>
    </source>
</evidence>
<dbReference type="Proteomes" id="UP000542125">
    <property type="component" value="Unassembled WGS sequence"/>
</dbReference>
<dbReference type="GO" id="GO:0046872">
    <property type="term" value="F:metal ion binding"/>
    <property type="evidence" value="ECO:0007669"/>
    <property type="project" value="UniProtKB-KW"/>
</dbReference>
<protein>
    <submittedName>
        <fullName evidence="4">Arylsulfatase A-like enzyme</fullName>
    </submittedName>
</protein>
<dbReference type="InterPro" id="IPR017850">
    <property type="entry name" value="Alkaline_phosphatase_core_sf"/>
</dbReference>
<dbReference type="InterPro" id="IPR000917">
    <property type="entry name" value="Sulfatase_N"/>
</dbReference>
<gene>
    <name evidence="4" type="ORF">FHW18_000795</name>
</gene>
<feature type="domain" description="Sulfatase N-terminal" evidence="3">
    <location>
        <begin position="7"/>
        <end position="387"/>
    </location>
</feature>
<organism evidence="4 5">
    <name type="scientific">Pigmentiphaga litoralis</name>
    <dbReference type="NCBI Taxonomy" id="516702"/>
    <lineage>
        <taxon>Bacteria</taxon>
        <taxon>Pseudomonadati</taxon>
        <taxon>Pseudomonadota</taxon>
        <taxon>Betaproteobacteria</taxon>
        <taxon>Burkholderiales</taxon>
        <taxon>Alcaligenaceae</taxon>
        <taxon>Pigmentiphaga</taxon>
    </lineage>
</organism>
<evidence type="ECO:0000313" key="5">
    <source>
        <dbReference type="Proteomes" id="UP000542125"/>
    </source>
</evidence>
<keyword evidence="2" id="KW-0378">Hydrolase</keyword>
<evidence type="ECO:0000259" key="3">
    <source>
        <dbReference type="Pfam" id="PF00884"/>
    </source>
</evidence>
<dbReference type="GO" id="GO:0005737">
    <property type="term" value="C:cytoplasm"/>
    <property type="evidence" value="ECO:0007669"/>
    <property type="project" value="TreeGrafter"/>
</dbReference>
<keyword evidence="5" id="KW-1185">Reference proteome</keyword>
<dbReference type="Pfam" id="PF00884">
    <property type="entry name" value="Sulfatase"/>
    <property type="match status" value="1"/>
</dbReference>
<sequence>MTPTVTRNVLFVMCDQLRADVLSCYRPGGALQTPNIDRLAALGVRFDRAHVSSAVCGPSRASYYTGRYPVSHRVTWNRVPMPIDEWSLGDYLAQHGRECHLLGKTHFVPDDRGMKQRGLDVSGAAAVRFRQGGFTPIERYDGHFEMQADSPYRQHLLARGYDSDRPWEDYVIGSLDTDGAFASGWYLRNAGLPARVDRRDSETAYLTDRAIDFIQAKGESPWTLHLSYIKPHWPYKAPAPYHAMFGPADCAPPVRSARERSHPHPVQAAYQKHEESEAFAHDTAWQTIKPVYLGLVRQIDDEFGRLLDVLDAAGRMQDTLIVFSSDHGDHLGDHWLGEKEVFFDSAMRVPLIVYDPDARAAGTRGTVSHAFAECVDVVPTILDALGMLPRSQRIEGQSLLPWLRGETTGTLREITVGTLDYAYREARLTLGRGVDESHGTMVRDDRYKLMLWQGYRPQLFDLHDDPDELHDIGNDPATAPVHRRMREALDDWHARRRQRATESDADVVLRTHAHERMMNILIGRW</sequence>
<dbReference type="EMBL" id="JACBYR010000001">
    <property type="protein sequence ID" value="NYE81524.1"/>
    <property type="molecule type" value="Genomic_DNA"/>
</dbReference>
<dbReference type="Gene3D" id="3.40.720.10">
    <property type="entry name" value="Alkaline Phosphatase, subunit A"/>
    <property type="match status" value="1"/>
</dbReference>
<dbReference type="RefSeq" id="WP_179583589.1">
    <property type="nucleotide sequence ID" value="NZ_JACBYR010000001.1"/>
</dbReference>
<name>A0A7Y9LJ18_9BURK</name>
<dbReference type="AlphaFoldDB" id="A0A7Y9LJ18"/>
<dbReference type="SUPFAM" id="SSF53649">
    <property type="entry name" value="Alkaline phosphatase-like"/>
    <property type="match status" value="1"/>
</dbReference>
<accession>A0A7Y9LJ18</accession>
<dbReference type="PANTHER" id="PTHR45953">
    <property type="entry name" value="IDURONATE 2-SULFATASE"/>
    <property type="match status" value="1"/>
</dbReference>
<keyword evidence="1" id="KW-0479">Metal-binding</keyword>
<comment type="caution">
    <text evidence="4">The sequence shown here is derived from an EMBL/GenBank/DDBJ whole genome shotgun (WGS) entry which is preliminary data.</text>
</comment>
<dbReference type="PANTHER" id="PTHR45953:SF1">
    <property type="entry name" value="IDURONATE 2-SULFATASE"/>
    <property type="match status" value="1"/>
</dbReference>
<reference evidence="4 5" key="1">
    <citation type="submission" date="2020-07" db="EMBL/GenBank/DDBJ databases">
        <title>Genomic Encyclopedia of Type Strains, Phase IV (KMG-V): Genome sequencing to study the core and pangenomes of soil and plant-associated prokaryotes.</title>
        <authorList>
            <person name="Whitman W."/>
        </authorList>
    </citation>
    <scope>NUCLEOTIDE SEQUENCE [LARGE SCALE GENOMIC DNA]</scope>
    <source>
        <strain evidence="4 5">SAS40</strain>
    </source>
</reference>
<proteinExistence type="predicted"/>
<evidence type="ECO:0000256" key="1">
    <source>
        <dbReference type="ARBA" id="ARBA00022723"/>
    </source>
</evidence>
<evidence type="ECO:0000256" key="2">
    <source>
        <dbReference type="ARBA" id="ARBA00022801"/>
    </source>
</evidence>
<dbReference type="GO" id="GO:0008484">
    <property type="term" value="F:sulfuric ester hydrolase activity"/>
    <property type="evidence" value="ECO:0007669"/>
    <property type="project" value="TreeGrafter"/>
</dbReference>